<dbReference type="PROSITE" id="PS50949">
    <property type="entry name" value="HTH_GNTR"/>
    <property type="match status" value="1"/>
</dbReference>
<keyword evidence="2" id="KW-0238">DNA-binding</keyword>
<dbReference type="InterPro" id="IPR036390">
    <property type="entry name" value="WH_DNA-bd_sf"/>
</dbReference>
<dbReference type="Gene3D" id="1.10.10.10">
    <property type="entry name" value="Winged helix-like DNA-binding domain superfamily/Winged helix DNA-binding domain"/>
    <property type="match status" value="1"/>
</dbReference>
<dbReference type="AlphaFoldDB" id="A0A372LTD4"/>
<dbReference type="SUPFAM" id="SSF46785">
    <property type="entry name" value="Winged helix' DNA-binding domain"/>
    <property type="match status" value="1"/>
</dbReference>
<dbReference type="EMBL" id="QVTE01000003">
    <property type="protein sequence ID" value="RFU71475.1"/>
    <property type="molecule type" value="Genomic_DNA"/>
</dbReference>
<evidence type="ECO:0000256" key="3">
    <source>
        <dbReference type="ARBA" id="ARBA00023163"/>
    </source>
</evidence>
<dbReference type="GO" id="GO:0003700">
    <property type="term" value="F:DNA-binding transcription factor activity"/>
    <property type="evidence" value="ECO:0007669"/>
    <property type="project" value="InterPro"/>
</dbReference>
<protein>
    <submittedName>
        <fullName evidence="5">GntR family transcriptional regulator</fullName>
    </submittedName>
</protein>
<proteinExistence type="predicted"/>
<evidence type="ECO:0000313" key="5">
    <source>
        <dbReference type="EMBL" id="RFU71475.1"/>
    </source>
</evidence>
<dbReference type="GO" id="GO:0003677">
    <property type="term" value="F:DNA binding"/>
    <property type="evidence" value="ECO:0007669"/>
    <property type="project" value="UniProtKB-KW"/>
</dbReference>
<evidence type="ECO:0000313" key="6">
    <source>
        <dbReference type="Proteomes" id="UP000264541"/>
    </source>
</evidence>
<gene>
    <name evidence="5" type="ORF">D0469_01140</name>
</gene>
<feature type="domain" description="HTH gntR-type" evidence="4">
    <location>
        <begin position="7"/>
        <end position="75"/>
    </location>
</feature>
<name>A0A372LTD4_9BACI</name>
<dbReference type="PANTHER" id="PTHR43537">
    <property type="entry name" value="TRANSCRIPTIONAL REGULATOR, GNTR FAMILY"/>
    <property type="match status" value="1"/>
</dbReference>
<dbReference type="InterPro" id="IPR036388">
    <property type="entry name" value="WH-like_DNA-bd_sf"/>
</dbReference>
<dbReference type="Gene3D" id="1.20.120.530">
    <property type="entry name" value="GntR ligand-binding domain-like"/>
    <property type="match status" value="1"/>
</dbReference>
<keyword evidence="1" id="KW-0805">Transcription regulation</keyword>
<reference evidence="5 6" key="1">
    <citation type="submission" date="2018-08" db="EMBL/GenBank/DDBJ databases">
        <title>Bacillus chawlae sp. nov., Bacillus glennii sp. nov., and Bacillus saganii sp. nov. Isolated from the Vehicle Assembly Building at Kennedy Space Center where the Viking Spacecraft were Assembled.</title>
        <authorList>
            <person name="Seuylemezian A."/>
            <person name="Vaishampayan P."/>
        </authorList>
    </citation>
    <scope>NUCLEOTIDE SEQUENCE [LARGE SCALE GENOMIC DNA]</scope>
    <source>
        <strain evidence="5 6">V47-23a</strain>
    </source>
</reference>
<dbReference type="CDD" id="cd07377">
    <property type="entry name" value="WHTH_GntR"/>
    <property type="match status" value="1"/>
</dbReference>
<dbReference type="PANTHER" id="PTHR43537:SF5">
    <property type="entry name" value="UXU OPERON TRANSCRIPTIONAL REGULATOR"/>
    <property type="match status" value="1"/>
</dbReference>
<evidence type="ECO:0000259" key="4">
    <source>
        <dbReference type="PROSITE" id="PS50949"/>
    </source>
</evidence>
<dbReference type="SUPFAM" id="SSF48008">
    <property type="entry name" value="GntR ligand-binding domain-like"/>
    <property type="match status" value="1"/>
</dbReference>
<dbReference type="Pfam" id="PF07729">
    <property type="entry name" value="FCD"/>
    <property type="match status" value="1"/>
</dbReference>
<dbReference type="SMART" id="SM00895">
    <property type="entry name" value="FCD"/>
    <property type="match status" value="1"/>
</dbReference>
<dbReference type="InterPro" id="IPR008920">
    <property type="entry name" value="TF_FadR/GntR_C"/>
</dbReference>
<keyword evidence="6" id="KW-1185">Reference proteome</keyword>
<dbReference type="Proteomes" id="UP000264541">
    <property type="component" value="Unassembled WGS sequence"/>
</dbReference>
<evidence type="ECO:0000256" key="1">
    <source>
        <dbReference type="ARBA" id="ARBA00023015"/>
    </source>
</evidence>
<accession>A0A372LTD4</accession>
<evidence type="ECO:0000256" key="2">
    <source>
        <dbReference type="ARBA" id="ARBA00023125"/>
    </source>
</evidence>
<keyword evidence="3" id="KW-0804">Transcription</keyword>
<dbReference type="SMART" id="SM00345">
    <property type="entry name" value="HTH_GNTR"/>
    <property type="match status" value="1"/>
</dbReference>
<comment type="caution">
    <text evidence="5">The sequence shown here is derived from an EMBL/GenBank/DDBJ whole genome shotgun (WGS) entry which is preliminary data.</text>
</comment>
<dbReference type="Pfam" id="PF00392">
    <property type="entry name" value="GntR"/>
    <property type="match status" value="1"/>
</dbReference>
<dbReference type="InterPro" id="IPR011711">
    <property type="entry name" value="GntR_C"/>
</dbReference>
<dbReference type="OrthoDB" id="114741at2"/>
<organism evidence="5 6">
    <name type="scientific">Peribacillus saganii</name>
    <dbReference type="NCBI Taxonomy" id="2303992"/>
    <lineage>
        <taxon>Bacteria</taxon>
        <taxon>Bacillati</taxon>
        <taxon>Bacillota</taxon>
        <taxon>Bacilli</taxon>
        <taxon>Bacillales</taxon>
        <taxon>Bacillaceae</taxon>
        <taxon>Peribacillus</taxon>
    </lineage>
</organism>
<dbReference type="RefSeq" id="WP_117324827.1">
    <property type="nucleotide sequence ID" value="NZ_QVTE01000003.1"/>
</dbReference>
<sequence length="231" mass="27516">MQVKREIPLYEQIYIKLRDSILHEEIKPGERLVDSRIAGQLKVSRGPVREAFRKLEQEGLITNSEGIIEVYVPSLQDVLELYQVRVGLEAVSVYWATHYMTKEQLDELYKSLLETEKAVKLKNLPEVIKLNTYFHESIVSYSKNKRLQLLMSNIRSLVFLYRNTIFNQYNRDHYFLSEHRGILDAIKEREPSLAAKRMELHIYNDMNHFKEYFLMHKEKEAELQNIKKHTE</sequence>
<dbReference type="InterPro" id="IPR000524">
    <property type="entry name" value="Tscrpt_reg_HTH_GntR"/>
</dbReference>